<protein>
    <submittedName>
        <fullName evidence="1">Uncharacterized protein</fullName>
    </submittedName>
</protein>
<sequence>MDSKQTGAWLIHHTNKLNSIENNYSSTYDNIQIAGKAGLLLSSLSASNEQTIPIERALVLARIANINKLEFYPLINILENSKLIDKSDKEIRILAGAN</sequence>
<comment type="caution">
    <text evidence="1">The sequence shown here is derived from an EMBL/GenBank/DDBJ whole genome shotgun (WGS) entry which is preliminary data.</text>
</comment>
<dbReference type="AlphaFoldDB" id="A0A4S2Q4E5"/>
<dbReference type="Proteomes" id="UP000306758">
    <property type="component" value="Unassembled WGS sequence"/>
</dbReference>
<name>A0A4S2Q4E5_9PAST</name>
<dbReference type="RefSeq" id="WP_136122755.1">
    <property type="nucleotide sequence ID" value="NZ_QXNI01000001.1"/>
</dbReference>
<gene>
    <name evidence="1" type="ORF">D3M78_00170</name>
</gene>
<organism evidence="1 2">
    <name type="scientific">Rodentibacter pneumotropicus</name>
    <dbReference type="NCBI Taxonomy" id="758"/>
    <lineage>
        <taxon>Bacteria</taxon>
        <taxon>Pseudomonadati</taxon>
        <taxon>Pseudomonadota</taxon>
        <taxon>Gammaproteobacteria</taxon>
        <taxon>Pasteurellales</taxon>
        <taxon>Pasteurellaceae</taxon>
        <taxon>Rodentibacter</taxon>
    </lineage>
</organism>
<evidence type="ECO:0000313" key="1">
    <source>
        <dbReference type="EMBL" id="THA11450.1"/>
    </source>
</evidence>
<proteinExistence type="predicted"/>
<reference evidence="1 2" key="1">
    <citation type="journal article" date="2019" name="Vet. Microbiol.">
        <title>Development of multi locus sequence typing (MLST) of Rodentibacter pneumotropicus.</title>
        <authorList>
            <person name="Adhikary S."/>
            <person name="Bisgaard M."/>
            <person name="Boot R."/>
            <person name="Benga L."/>
            <person name="Nicklas W."/>
            <person name="Christensen H."/>
        </authorList>
    </citation>
    <scope>NUCLEOTIDE SEQUENCE [LARGE SCALE GENOMIC DNA]</scope>
    <source>
        <strain evidence="1 2">Ac84</strain>
    </source>
</reference>
<dbReference type="EMBL" id="QXNI01000001">
    <property type="protein sequence ID" value="THA11450.1"/>
    <property type="molecule type" value="Genomic_DNA"/>
</dbReference>
<evidence type="ECO:0000313" key="2">
    <source>
        <dbReference type="Proteomes" id="UP000306758"/>
    </source>
</evidence>
<accession>A0A4S2Q4E5</accession>